<proteinExistence type="predicted"/>
<evidence type="ECO:0000313" key="1">
    <source>
        <dbReference type="EMBL" id="QYJ67915.1"/>
    </source>
</evidence>
<reference evidence="1 2" key="1">
    <citation type="submission" date="2021-07" db="EMBL/GenBank/DDBJ databases">
        <title>Flavobacterium WSW3-B6 sp.nov, isolated from seaweed.</title>
        <authorList>
            <person name="Muhammad N."/>
            <person name="Ho H."/>
            <person name="Lee Y.-J."/>
            <person name="Nguyen T."/>
            <person name="Ho J."/>
            <person name="Kim S.-G."/>
        </authorList>
    </citation>
    <scope>NUCLEOTIDE SEQUENCE [LARGE SCALE GENOMIC DNA]</scope>
    <source>
        <strain evidence="1 2">WSW3-B6</strain>
    </source>
</reference>
<dbReference type="PANTHER" id="PTHR47199">
    <property type="entry name" value="PHOTOSYSTEM II STABILITY/ASSEMBLY FACTOR HCF136, CHLOROPLASTIC"/>
    <property type="match status" value="1"/>
</dbReference>
<dbReference type="InterPro" id="IPR015943">
    <property type="entry name" value="WD40/YVTN_repeat-like_dom_sf"/>
</dbReference>
<accession>A0ABX8VAS8</accession>
<dbReference type="RefSeq" id="WP_220640260.1">
    <property type="nucleotide sequence ID" value="NZ_CP080429.1"/>
</dbReference>
<gene>
    <name evidence="1" type="ORF">K1I41_10260</name>
</gene>
<dbReference type="EMBL" id="CP080429">
    <property type="protein sequence ID" value="QYJ67915.1"/>
    <property type="molecule type" value="Genomic_DNA"/>
</dbReference>
<dbReference type="Proteomes" id="UP000825381">
    <property type="component" value="Chromosome"/>
</dbReference>
<protein>
    <submittedName>
        <fullName evidence="1">Oxidoreductase</fullName>
    </submittedName>
</protein>
<dbReference type="CDD" id="cd15482">
    <property type="entry name" value="Sialidase_non-viral"/>
    <property type="match status" value="1"/>
</dbReference>
<keyword evidence="2" id="KW-1185">Reference proteome</keyword>
<sequence>MAKYIVLLLISIFVSCKQEQKVPQPSFKTVSVDTLLHDKISIRALTVADNTVWYSGSGGKYGFVTLNSKENYSNTIVNDTLPTEFRAIAHTTSSVFILNVGTPASLYKIDKKSKTIKQVYTETGEKVFYDSMEFYNDMDGIAMGDPTSDCLSVIITNDGGETWTKISCDVLPKTADGEAAFAASDTNVIVKEGNIWIVSGGKKSRVFHSTDKGKTWEVYNTPIEQGSAMAGIFSADFYDDTIGFAVGGNYEKQDKNLGNKILTTDGGKSWQLVGEGVGFGYASCVQFVPNSEGNELVTAGPSGVYYSYDRGNTWKKIHDDTLLHTLRFVDNTTIIAAGQNKIIRLQLE</sequence>
<dbReference type="PROSITE" id="PS51257">
    <property type="entry name" value="PROKAR_LIPOPROTEIN"/>
    <property type="match status" value="1"/>
</dbReference>
<evidence type="ECO:0000313" key="2">
    <source>
        <dbReference type="Proteomes" id="UP000825381"/>
    </source>
</evidence>
<dbReference type="PANTHER" id="PTHR47199:SF2">
    <property type="entry name" value="PHOTOSYSTEM II STABILITY_ASSEMBLY FACTOR HCF136, CHLOROPLASTIC"/>
    <property type="match status" value="1"/>
</dbReference>
<organism evidence="1 2">
    <name type="scientific">Flavobacterium litorale</name>
    <dbReference type="NCBI Taxonomy" id="2856519"/>
    <lineage>
        <taxon>Bacteria</taxon>
        <taxon>Pseudomonadati</taxon>
        <taxon>Bacteroidota</taxon>
        <taxon>Flavobacteriia</taxon>
        <taxon>Flavobacteriales</taxon>
        <taxon>Flavobacteriaceae</taxon>
        <taxon>Flavobacterium</taxon>
    </lineage>
</organism>
<dbReference type="SUPFAM" id="SSF110296">
    <property type="entry name" value="Oligoxyloglucan reducing end-specific cellobiohydrolase"/>
    <property type="match status" value="1"/>
</dbReference>
<name>A0ABX8VAS8_9FLAO</name>
<dbReference type="Gene3D" id="2.130.10.10">
    <property type="entry name" value="YVTN repeat-like/Quinoprotein amine dehydrogenase"/>
    <property type="match status" value="1"/>
</dbReference>